<dbReference type="AlphaFoldDB" id="A0A3B3T3I9"/>
<dbReference type="Gene3D" id="3.40.30.10">
    <property type="entry name" value="Glutaredoxin"/>
    <property type="match status" value="1"/>
</dbReference>
<dbReference type="Proteomes" id="UP000261540">
    <property type="component" value="Unplaced"/>
</dbReference>
<dbReference type="GeneTree" id="ENSGT00390000003751"/>
<protein>
    <submittedName>
        <fullName evidence="9">Thioredoxin-related transmembrane protein 2b</fullName>
    </submittedName>
</protein>
<feature type="region of interest" description="Disordered" evidence="6">
    <location>
        <begin position="247"/>
        <end position="268"/>
    </location>
</feature>
<evidence type="ECO:0000313" key="9">
    <source>
        <dbReference type="Ensembl" id="ENSPKIP00000037419.1"/>
    </source>
</evidence>
<dbReference type="GO" id="GO:0015036">
    <property type="term" value="F:disulfide oxidoreductase activity"/>
    <property type="evidence" value="ECO:0007669"/>
    <property type="project" value="TreeGrafter"/>
</dbReference>
<evidence type="ECO:0000256" key="6">
    <source>
        <dbReference type="SAM" id="MobiDB-lite"/>
    </source>
</evidence>
<dbReference type="InterPro" id="IPR013766">
    <property type="entry name" value="Thioredoxin_domain"/>
</dbReference>
<keyword evidence="5 7" id="KW-0472">Membrane</keyword>
<dbReference type="InterPro" id="IPR036249">
    <property type="entry name" value="Thioredoxin-like_sf"/>
</dbReference>
<sequence length="268" mass="30921">MALLTPLFAFLYHLPQVYKWLLKPYYVASIFLAVAFLLVRKSPGICEHLPTQREDGNSCDFDWREVEILMFLSAIVMMKNRRAMFMMTCKPPIYMGPEYIKYFSDKTIDEELDRDTRVTWIVEFFANWSPECQSFASVYADLSLKYNCAGLKFGKVDVGRYGEVSKKYKVSTSPLSKQLPSLLLFQGGKELMRRPQVDKKGRAVSWSFTEENIIREFNLNELYQVSKKLSKGKAEKVAELKFPAVPEEGELEAEPNGQDVVPETKKDK</sequence>
<name>A0A3B3T3I9_9TELE</name>
<dbReference type="InterPro" id="IPR037463">
    <property type="entry name" value="TMX2_thioredoxin_dom"/>
</dbReference>
<keyword evidence="4 7" id="KW-1133">Transmembrane helix</keyword>
<organism evidence="9 10">
    <name type="scientific">Paramormyrops kingsleyae</name>
    <dbReference type="NCBI Taxonomy" id="1676925"/>
    <lineage>
        <taxon>Eukaryota</taxon>
        <taxon>Metazoa</taxon>
        <taxon>Chordata</taxon>
        <taxon>Craniata</taxon>
        <taxon>Vertebrata</taxon>
        <taxon>Euteleostomi</taxon>
        <taxon>Actinopterygii</taxon>
        <taxon>Neopterygii</taxon>
        <taxon>Teleostei</taxon>
        <taxon>Osteoglossocephala</taxon>
        <taxon>Osteoglossomorpha</taxon>
        <taxon>Osteoglossiformes</taxon>
        <taxon>Mormyridae</taxon>
        <taxon>Paramormyrops</taxon>
    </lineage>
</organism>
<evidence type="ECO:0000256" key="1">
    <source>
        <dbReference type="ARBA" id="ARBA00004583"/>
    </source>
</evidence>
<evidence type="ECO:0000256" key="4">
    <source>
        <dbReference type="ARBA" id="ARBA00022989"/>
    </source>
</evidence>
<reference evidence="9" key="1">
    <citation type="submission" date="2025-08" db="UniProtKB">
        <authorList>
            <consortium name="Ensembl"/>
        </authorList>
    </citation>
    <scope>IDENTIFICATION</scope>
</reference>
<evidence type="ECO:0000256" key="3">
    <source>
        <dbReference type="ARBA" id="ARBA00022729"/>
    </source>
</evidence>
<dbReference type="Ensembl" id="ENSPKIT00000018384.1">
    <property type="protein sequence ID" value="ENSPKIP00000037419.1"/>
    <property type="gene ID" value="ENSPKIG00000015597.1"/>
</dbReference>
<proteinExistence type="predicted"/>
<dbReference type="GO" id="GO:0031966">
    <property type="term" value="C:mitochondrial membrane"/>
    <property type="evidence" value="ECO:0007669"/>
    <property type="project" value="UniProtKB-SubCell"/>
</dbReference>
<evidence type="ECO:0000259" key="8">
    <source>
        <dbReference type="PROSITE" id="PS51352"/>
    </source>
</evidence>
<dbReference type="Pfam" id="PF00085">
    <property type="entry name" value="Thioredoxin"/>
    <property type="match status" value="1"/>
</dbReference>
<evidence type="ECO:0000256" key="2">
    <source>
        <dbReference type="ARBA" id="ARBA00022692"/>
    </source>
</evidence>
<keyword evidence="3" id="KW-0732">Signal</keyword>
<dbReference type="SUPFAM" id="SSF52833">
    <property type="entry name" value="Thioredoxin-like"/>
    <property type="match status" value="1"/>
</dbReference>
<dbReference type="PROSITE" id="PS51352">
    <property type="entry name" value="THIOREDOXIN_2"/>
    <property type="match status" value="1"/>
</dbReference>
<reference evidence="9" key="2">
    <citation type="submission" date="2025-09" db="UniProtKB">
        <authorList>
            <consortium name="Ensembl"/>
        </authorList>
    </citation>
    <scope>IDENTIFICATION</scope>
</reference>
<evidence type="ECO:0000256" key="7">
    <source>
        <dbReference type="SAM" id="Phobius"/>
    </source>
</evidence>
<dbReference type="CDD" id="cd02962">
    <property type="entry name" value="TMX2"/>
    <property type="match status" value="1"/>
</dbReference>
<dbReference type="InterPro" id="IPR039101">
    <property type="entry name" value="TMX2"/>
</dbReference>
<keyword evidence="2 7" id="KW-0812">Transmembrane</keyword>
<evidence type="ECO:0000256" key="5">
    <source>
        <dbReference type="ARBA" id="ARBA00023136"/>
    </source>
</evidence>
<feature type="domain" description="Thioredoxin" evidence="8">
    <location>
        <begin position="78"/>
        <end position="231"/>
    </location>
</feature>
<evidence type="ECO:0000313" key="10">
    <source>
        <dbReference type="Proteomes" id="UP000261540"/>
    </source>
</evidence>
<keyword evidence="10" id="KW-1185">Reference proteome</keyword>
<dbReference type="PANTHER" id="PTHR15853:SF0">
    <property type="entry name" value="THIOREDOXIN-RELATED TRANSMEMBRANE PROTEIN 2"/>
    <property type="match status" value="1"/>
</dbReference>
<dbReference type="PANTHER" id="PTHR15853">
    <property type="entry name" value="THIOREDOXIN-RELATED"/>
    <property type="match status" value="1"/>
</dbReference>
<comment type="subcellular location">
    <subcellularLocation>
        <location evidence="1">Mitochondrion membrane</location>
        <topology evidence="1">Single-pass type I membrane protein</topology>
    </subcellularLocation>
</comment>
<accession>A0A3B3T3I9</accession>
<dbReference type="GO" id="GO:0007420">
    <property type="term" value="P:brain development"/>
    <property type="evidence" value="ECO:0007669"/>
    <property type="project" value="TreeGrafter"/>
</dbReference>
<feature type="transmembrane region" description="Helical" evidence="7">
    <location>
        <begin position="20"/>
        <end position="39"/>
    </location>
</feature>